<evidence type="ECO:0000256" key="1">
    <source>
        <dbReference type="RuleBase" id="RU003651"/>
    </source>
</evidence>
<dbReference type="STRING" id="5722.A2ERF4"/>
<dbReference type="PANTHER" id="PTHR23077">
    <property type="entry name" value="AAA-FAMILY ATPASE"/>
    <property type="match status" value="1"/>
</dbReference>
<dbReference type="RefSeq" id="XP_001316980.1">
    <property type="nucleotide sequence ID" value="XM_001316945.1"/>
</dbReference>
<dbReference type="OrthoDB" id="2187at2759"/>
<sequence>MNFEGAKKLVTLECSAHTQLCLDIIDAIEHGANRVLLVGASGSGKSHIATRILKGIYKDYTTVTAEIGYDVHERESIHQLGEKMATKIILLEELSDFSMNNTSRDRRLTCALANMLFYPDLIIATTRDKSSVDPSLLKYFPLEFTIKPPSLDERRSLLESIYTNNESCPPLAKQFHDTTDKEKQNYILRQFASLHPSDILISKPLDEQKPFSNIAGADKILKKLEFLVLKPLTNREIFTDMGVLPPRGVLLVGPSGVGKSLIARSIGHASRVSFFDITCTEIIAPEVGESERRLHSIFERARSSSPSLILFDDIDSIAPPRTFGQSLNEAADRLLTTLLVETDGLVGRDDGVIVMATTSRLSALDSAITRPGRFDYIIDINLPNDEERGEMFDLFAKGVPIENIGEAKKYVVESTNGRTGADIEGIVREAAMIELRENIDSKVITIDAFKQALEPYKIKDTISKKGPLTFAKPKSQIKKGKMHFV</sequence>
<dbReference type="KEGG" id="tva:4762611"/>
<reference evidence="3" key="2">
    <citation type="journal article" date="2007" name="Science">
        <title>Draft genome sequence of the sexually transmitted pathogen Trichomonas vaginalis.</title>
        <authorList>
            <person name="Carlton J.M."/>
            <person name="Hirt R.P."/>
            <person name="Silva J.C."/>
            <person name="Delcher A.L."/>
            <person name="Schatz M."/>
            <person name="Zhao Q."/>
            <person name="Wortman J.R."/>
            <person name="Bidwell S.L."/>
            <person name="Alsmark U.C.M."/>
            <person name="Besteiro S."/>
            <person name="Sicheritz-Ponten T."/>
            <person name="Noel C.J."/>
            <person name="Dacks J.B."/>
            <person name="Foster P.G."/>
            <person name="Simillion C."/>
            <person name="Van de Peer Y."/>
            <person name="Miranda-Saavedra D."/>
            <person name="Barton G.J."/>
            <person name="Westrop G.D."/>
            <person name="Mueller S."/>
            <person name="Dessi D."/>
            <person name="Fiori P.L."/>
            <person name="Ren Q."/>
            <person name="Paulsen I."/>
            <person name="Zhang H."/>
            <person name="Bastida-Corcuera F.D."/>
            <person name="Simoes-Barbosa A."/>
            <person name="Brown M.T."/>
            <person name="Hayes R.D."/>
            <person name="Mukherjee M."/>
            <person name="Okumura C.Y."/>
            <person name="Schneider R."/>
            <person name="Smith A.J."/>
            <person name="Vanacova S."/>
            <person name="Villalvazo M."/>
            <person name="Haas B.J."/>
            <person name="Pertea M."/>
            <person name="Feldblyum T.V."/>
            <person name="Utterback T.R."/>
            <person name="Shu C.L."/>
            <person name="Osoegawa K."/>
            <person name="de Jong P.J."/>
            <person name="Hrdy I."/>
            <person name="Horvathova L."/>
            <person name="Zubacova Z."/>
            <person name="Dolezal P."/>
            <person name="Malik S.B."/>
            <person name="Logsdon J.M. Jr."/>
            <person name="Henze K."/>
            <person name="Gupta A."/>
            <person name="Wang C.C."/>
            <person name="Dunne R.L."/>
            <person name="Upcroft J.A."/>
            <person name="Upcroft P."/>
            <person name="White O."/>
            <person name="Salzberg S.L."/>
            <person name="Tang P."/>
            <person name="Chiu C.-H."/>
            <person name="Lee Y.-S."/>
            <person name="Embley T.M."/>
            <person name="Coombs G.H."/>
            <person name="Mottram J.C."/>
            <person name="Tachezy J."/>
            <person name="Fraser-Liggett C.M."/>
            <person name="Johnson P.J."/>
        </authorList>
    </citation>
    <scope>NUCLEOTIDE SEQUENCE [LARGE SCALE GENOMIC DNA]</scope>
    <source>
        <strain evidence="3">G3</strain>
    </source>
</reference>
<gene>
    <name evidence="3" type="ORF">TVAG_288990</name>
</gene>
<dbReference type="InParanoid" id="A2ERF4"/>
<dbReference type="VEuPathDB" id="TrichDB:TVAGG3_0127590"/>
<dbReference type="eggNOG" id="KOG0730">
    <property type="taxonomic scope" value="Eukaryota"/>
</dbReference>
<dbReference type="InterPro" id="IPR003960">
    <property type="entry name" value="ATPase_AAA_CS"/>
</dbReference>
<dbReference type="GO" id="GO:0016887">
    <property type="term" value="F:ATP hydrolysis activity"/>
    <property type="evidence" value="ECO:0000318"/>
    <property type="project" value="GO_Central"/>
</dbReference>
<dbReference type="Gene3D" id="1.10.8.60">
    <property type="match status" value="1"/>
</dbReference>
<evidence type="ECO:0000313" key="4">
    <source>
        <dbReference type="Proteomes" id="UP000001542"/>
    </source>
</evidence>
<keyword evidence="1" id="KW-0547">Nucleotide-binding</keyword>
<dbReference type="InterPro" id="IPR027417">
    <property type="entry name" value="P-loop_NTPase"/>
</dbReference>
<keyword evidence="1" id="KW-0067">ATP-binding</keyword>
<dbReference type="SUPFAM" id="SSF52540">
    <property type="entry name" value="P-loop containing nucleoside triphosphate hydrolases"/>
    <property type="match status" value="2"/>
</dbReference>
<dbReference type="PANTHER" id="PTHR23077:SF117">
    <property type="entry name" value="AAA+ ATPASE DOMAIN-CONTAINING PROTEIN"/>
    <property type="match status" value="1"/>
</dbReference>
<dbReference type="InterPro" id="IPR050168">
    <property type="entry name" value="AAA_ATPase_domain"/>
</dbReference>
<feature type="domain" description="AAA+ ATPase" evidence="2">
    <location>
        <begin position="245"/>
        <end position="384"/>
    </location>
</feature>
<dbReference type="InterPro" id="IPR041569">
    <property type="entry name" value="AAA_lid_3"/>
</dbReference>
<dbReference type="Proteomes" id="UP000001542">
    <property type="component" value="Unassembled WGS sequence"/>
</dbReference>
<keyword evidence="4" id="KW-1185">Reference proteome</keyword>
<comment type="similarity">
    <text evidence="1">Belongs to the AAA ATPase family.</text>
</comment>
<dbReference type="AlphaFoldDB" id="A2ERF4"/>
<organism evidence="3 4">
    <name type="scientific">Trichomonas vaginalis (strain ATCC PRA-98 / G3)</name>
    <dbReference type="NCBI Taxonomy" id="412133"/>
    <lineage>
        <taxon>Eukaryota</taxon>
        <taxon>Metamonada</taxon>
        <taxon>Parabasalia</taxon>
        <taxon>Trichomonadida</taxon>
        <taxon>Trichomonadidae</taxon>
        <taxon>Trichomonas</taxon>
    </lineage>
</organism>
<dbReference type="FunFam" id="1.10.8.60:FF:000201">
    <property type="entry name" value="AAA family ATPase, putative"/>
    <property type="match status" value="1"/>
</dbReference>
<reference evidence="3" key="1">
    <citation type="submission" date="2006-10" db="EMBL/GenBank/DDBJ databases">
        <authorList>
            <person name="Amadeo P."/>
            <person name="Zhao Q."/>
            <person name="Wortman J."/>
            <person name="Fraser-Liggett C."/>
            <person name="Carlton J."/>
        </authorList>
    </citation>
    <scope>NUCLEOTIDE SEQUENCE</scope>
    <source>
        <strain evidence="3">G3</strain>
    </source>
</reference>
<evidence type="ECO:0000259" key="2">
    <source>
        <dbReference type="SMART" id="SM00382"/>
    </source>
</evidence>
<protein>
    <submittedName>
        <fullName evidence="3">ATPase, AAA family protein</fullName>
    </submittedName>
</protein>
<evidence type="ECO:0000313" key="3">
    <source>
        <dbReference type="EMBL" id="EAY04757.1"/>
    </source>
</evidence>
<dbReference type="GO" id="GO:0005524">
    <property type="term" value="F:ATP binding"/>
    <property type="evidence" value="ECO:0007669"/>
    <property type="project" value="UniProtKB-KW"/>
</dbReference>
<proteinExistence type="inferred from homology"/>
<dbReference type="SMR" id="A2ERF4"/>
<dbReference type="PROSITE" id="PS00674">
    <property type="entry name" value="AAA"/>
    <property type="match status" value="1"/>
</dbReference>
<dbReference type="InterPro" id="IPR003593">
    <property type="entry name" value="AAA+_ATPase"/>
</dbReference>
<dbReference type="InterPro" id="IPR003959">
    <property type="entry name" value="ATPase_AAA_core"/>
</dbReference>
<dbReference type="EMBL" id="DS113466">
    <property type="protein sequence ID" value="EAY04757.1"/>
    <property type="molecule type" value="Genomic_DNA"/>
</dbReference>
<dbReference type="Pfam" id="PF17862">
    <property type="entry name" value="AAA_lid_3"/>
    <property type="match status" value="1"/>
</dbReference>
<dbReference type="SMART" id="SM00382">
    <property type="entry name" value="AAA"/>
    <property type="match status" value="2"/>
</dbReference>
<dbReference type="Pfam" id="PF00004">
    <property type="entry name" value="AAA"/>
    <property type="match status" value="1"/>
</dbReference>
<name>A2ERF4_TRIV3</name>
<dbReference type="Gene3D" id="3.40.50.300">
    <property type="entry name" value="P-loop containing nucleotide triphosphate hydrolases"/>
    <property type="match status" value="2"/>
</dbReference>
<feature type="domain" description="AAA+ ATPase" evidence="2">
    <location>
        <begin position="31"/>
        <end position="152"/>
    </location>
</feature>
<dbReference type="VEuPathDB" id="TrichDB:TVAG_288990"/>
<dbReference type="FunFam" id="3.40.50.300:FF:001602">
    <property type="entry name" value="Cell division cycle protein-like protein"/>
    <property type="match status" value="1"/>
</dbReference>
<accession>A2ERF4</accession>